<accession>A0A507EXP0</accession>
<feature type="signal peptide" evidence="3">
    <location>
        <begin position="1"/>
        <end position="16"/>
    </location>
</feature>
<feature type="region of interest" description="Disordered" evidence="1">
    <location>
        <begin position="188"/>
        <end position="231"/>
    </location>
</feature>
<reference evidence="4 5" key="1">
    <citation type="journal article" date="2019" name="Sci. Rep.">
        <title>Comparative genomics of chytrid fungi reveal insights into the obligate biotrophic and pathogenic lifestyle of Synchytrium endobioticum.</title>
        <authorList>
            <person name="van de Vossenberg B.T.L.H."/>
            <person name="Warris S."/>
            <person name="Nguyen H.D.T."/>
            <person name="van Gent-Pelzer M.P.E."/>
            <person name="Joly D.L."/>
            <person name="van de Geest H.C."/>
            <person name="Bonants P.J.M."/>
            <person name="Smith D.S."/>
            <person name="Levesque C.A."/>
            <person name="van der Lee T.A.J."/>
        </authorList>
    </citation>
    <scope>NUCLEOTIDE SEQUENCE [LARGE SCALE GENOMIC DNA]</scope>
    <source>
        <strain evidence="4 5">CBS 675.73</strain>
    </source>
</reference>
<evidence type="ECO:0000313" key="5">
    <source>
        <dbReference type="Proteomes" id="UP000320333"/>
    </source>
</evidence>
<evidence type="ECO:0008006" key="6">
    <source>
        <dbReference type="Google" id="ProtNLM"/>
    </source>
</evidence>
<dbReference type="OrthoDB" id="2183835at2759"/>
<evidence type="ECO:0000256" key="2">
    <source>
        <dbReference type="SAM" id="Phobius"/>
    </source>
</evidence>
<feature type="region of interest" description="Disordered" evidence="1">
    <location>
        <begin position="118"/>
        <end position="154"/>
    </location>
</feature>
<gene>
    <name evidence="4" type="ORF">CcCBS67573_g07292</name>
</gene>
<keyword evidence="2" id="KW-1133">Transmembrane helix</keyword>
<dbReference type="EMBL" id="QEAP01000368">
    <property type="protein sequence ID" value="TPX68130.1"/>
    <property type="molecule type" value="Genomic_DNA"/>
</dbReference>
<keyword evidence="5" id="KW-1185">Reference proteome</keyword>
<dbReference type="InterPro" id="IPR013761">
    <property type="entry name" value="SAM/pointed_sf"/>
</dbReference>
<organism evidence="4 5">
    <name type="scientific">Chytriomyces confervae</name>
    <dbReference type="NCBI Taxonomy" id="246404"/>
    <lineage>
        <taxon>Eukaryota</taxon>
        <taxon>Fungi</taxon>
        <taxon>Fungi incertae sedis</taxon>
        <taxon>Chytridiomycota</taxon>
        <taxon>Chytridiomycota incertae sedis</taxon>
        <taxon>Chytridiomycetes</taxon>
        <taxon>Chytridiales</taxon>
        <taxon>Chytriomycetaceae</taxon>
        <taxon>Chytriomyces</taxon>
    </lineage>
</organism>
<keyword evidence="2" id="KW-0812">Transmembrane</keyword>
<dbReference type="SUPFAM" id="SSF47769">
    <property type="entry name" value="SAM/Pointed domain"/>
    <property type="match status" value="1"/>
</dbReference>
<feature type="compositionally biased region" description="Polar residues" evidence="1">
    <location>
        <begin position="210"/>
        <end position="227"/>
    </location>
</feature>
<feature type="chain" id="PRO_5021343525" description="SAM domain-containing protein" evidence="3">
    <location>
        <begin position="17"/>
        <end position="428"/>
    </location>
</feature>
<dbReference type="AlphaFoldDB" id="A0A507EXP0"/>
<evidence type="ECO:0000313" key="4">
    <source>
        <dbReference type="EMBL" id="TPX68130.1"/>
    </source>
</evidence>
<dbReference type="Proteomes" id="UP000320333">
    <property type="component" value="Unassembled WGS sequence"/>
</dbReference>
<sequence>MHAVLALLALAAAGHAQVLTRIPDSLLITDRKCINAVNAGLQSFYDCGFRITATSTTVDNSTSDVAASLCVCKASNLAIINAMKPACSAVANSDQFIGPISEIESSCSVLSGPSSGSVPSSSPAAASSPYPTNASSGASSSNSSSGSSNDGSGSSKKTIIIVVVVVAVILGLAVGIFFFFKSKQQKKRNEGGGSQIDSQLAQPPFLQHPNPISQHQPATQPQSTSYATVPAPPIGLNNFAQGGTNYGAVEMPQRSYPPSSAGTTVEIQSSSSTTTNAAPASIASMIPQEKQSQLFPDQLQTYHNVAGNTYTAKQLESFNETAFNVNEAALWTTGQTVAWLKSLQYESEVLVVFSKNNCDGPLLKAIAKTTETCKEALKTDFGISEVRTRTLLADNICGLFENGTLQATQYGTTAATARDQLPPGYTEF</sequence>
<name>A0A507EXP0_9FUNG</name>
<evidence type="ECO:0000256" key="1">
    <source>
        <dbReference type="SAM" id="MobiDB-lite"/>
    </source>
</evidence>
<proteinExistence type="predicted"/>
<comment type="caution">
    <text evidence="4">The sequence shown here is derived from an EMBL/GenBank/DDBJ whole genome shotgun (WGS) entry which is preliminary data.</text>
</comment>
<evidence type="ECO:0000256" key="3">
    <source>
        <dbReference type="SAM" id="SignalP"/>
    </source>
</evidence>
<protein>
    <recommendedName>
        <fullName evidence="6">SAM domain-containing protein</fullName>
    </recommendedName>
</protein>
<keyword evidence="3" id="KW-0732">Signal</keyword>
<keyword evidence="2" id="KW-0472">Membrane</keyword>
<feature type="transmembrane region" description="Helical" evidence="2">
    <location>
        <begin position="159"/>
        <end position="180"/>
    </location>
</feature>